<feature type="transmembrane region" description="Helical" evidence="1">
    <location>
        <begin position="96"/>
        <end position="114"/>
    </location>
</feature>
<dbReference type="AlphaFoldDB" id="A0A328BEW3"/>
<dbReference type="Gene3D" id="1.20.144.10">
    <property type="entry name" value="Phosphatidic acid phosphatase type 2/haloperoxidase"/>
    <property type="match status" value="2"/>
</dbReference>
<evidence type="ECO:0000313" key="4">
    <source>
        <dbReference type="Proteomes" id="UP000248553"/>
    </source>
</evidence>
<protein>
    <submittedName>
        <fullName evidence="3">PAP2 family protein</fullName>
    </submittedName>
</protein>
<feature type="transmembrane region" description="Helical" evidence="1">
    <location>
        <begin position="161"/>
        <end position="178"/>
    </location>
</feature>
<dbReference type="Pfam" id="PF01569">
    <property type="entry name" value="PAP2"/>
    <property type="match status" value="1"/>
</dbReference>
<dbReference type="EMBL" id="QHKM01000004">
    <property type="protein sequence ID" value="RAK65970.1"/>
    <property type="molecule type" value="Genomic_DNA"/>
</dbReference>
<evidence type="ECO:0000256" key="1">
    <source>
        <dbReference type="SAM" id="Phobius"/>
    </source>
</evidence>
<comment type="caution">
    <text evidence="3">The sequence shown here is derived from an EMBL/GenBank/DDBJ whole genome shotgun (WGS) entry which is preliminary data.</text>
</comment>
<keyword evidence="1" id="KW-0472">Membrane</keyword>
<dbReference type="CDD" id="cd03392">
    <property type="entry name" value="PAP2_like_2"/>
    <property type="match status" value="1"/>
</dbReference>
<feature type="transmembrane region" description="Helical" evidence="1">
    <location>
        <begin position="32"/>
        <end position="53"/>
    </location>
</feature>
<name>A0A328BEW3_9BACT</name>
<feature type="transmembrane region" description="Helical" evidence="1">
    <location>
        <begin position="121"/>
        <end position="141"/>
    </location>
</feature>
<feature type="domain" description="Phosphatidic acid phosphatase type 2/haloperoxidase" evidence="2">
    <location>
        <begin position="121"/>
        <end position="227"/>
    </location>
</feature>
<feature type="transmembrane region" description="Helical" evidence="1">
    <location>
        <begin position="212"/>
        <end position="230"/>
    </location>
</feature>
<dbReference type="PANTHER" id="PTHR14969:SF13">
    <property type="entry name" value="AT30094P"/>
    <property type="match status" value="1"/>
</dbReference>
<dbReference type="Proteomes" id="UP000248553">
    <property type="component" value="Unassembled WGS sequence"/>
</dbReference>
<dbReference type="InterPro" id="IPR036938">
    <property type="entry name" value="PAP2/HPO_sf"/>
</dbReference>
<keyword evidence="1" id="KW-0812">Transmembrane</keyword>
<dbReference type="InterPro" id="IPR000326">
    <property type="entry name" value="PAP2/HPO"/>
</dbReference>
<dbReference type="SUPFAM" id="SSF48317">
    <property type="entry name" value="Acid phosphatase/Vanadium-dependent haloperoxidase"/>
    <property type="match status" value="1"/>
</dbReference>
<organism evidence="3 4">
    <name type="scientific">Hymenobacter edaphi</name>
    <dbReference type="NCBI Taxonomy" id="2211146"/>
    <lineage>
        <taxon>Bacteria</taxon>
        <taxon>Pseudomonadati</taxon>
        <taxon>Bacteroidota</taxon>
        <taxon>Cytophagia</taxon>
        <taxon>Cytophagales</taxon>
        <taxon>Hymenobacteraceae</taxon>
        <taxon>Hymenobacter</taxon>
    </lineage>
</organism>
<dbReference type="OrthoDB" id="9773582at2"/>
<dbReference type="PANTHER" id="PTHR14969">
    <property type="entry name" value="SPHINGOSINE-1-PHOSPHATE PHOSPHOHYDROLASE"/>
    <property type="match status" value="1"/>
</dbReference>
<reference evidence="4" key="1">
    <citation type="submission" date="2018-05" db="EMBL/GenBank/DDBJ databases">
        <authorList>
            <person name="Nie L."/>
        </authorList>
    </citation>
    <scope>NUCLEOTIDE SEQUENCE [LARGE SCALE GENOMIC DNA]</scope>
    <source>
        <strain evidence="4">NL</strain>
    </source>
</reference>
<evidence type="ECO:0000313" key="3">
    <source>
        <dbReference type="EMBL" id="RAK65970.1"/>
    </source>
</evidence>
<feature type="transmembrane region" description="Helical" evidence="1">
    <location>
        <begin position="185"/>
        <end position="206"/>
    </location>
</feature>
<dbReference type="SMART" id="SM00014">
    <property type="entry name" value="acidPPc"/>
    <property type="match status" value="1"/>
</dbReference>
<accession>A0A328BEW3</accession>
<sequence>MRPLASSGGFCRKSKPPMNRLAQFLLRLTGQLTAEVLVLGGAFVGSFLVFLYLTRLVFVAGPEQFDQAAFDLMDRLRAATPGLTQWALRVTFFGSARWFVVAAVALPALLWWGLKRRREAVEIFAAIAGSALLNQLLKHFFGRVRPLTALIYQPGLSFPSGHSMIGLALYGMLAWQLWRHGRHPFWAVLLVIWALFIGLTRIYLHVHYATDVLAGFAAGVAWVVLVQAAVRRRLRRMGQDVRS</sequence>
<evidence type="ECO:0000259" key="2">
    <source>
        <dbReference type="SMART" id="SM00014"/>
    </source>
</evidence>
<gene>
    <name evidence="3" type="ORF">DLM85_14775</name>
</gene>
<keyword evidence="4" id="KW-1185">Reference proteome</keyword>
<proteinExistence type="predicted"/>
<keyword evidence="1" id="KW-1133">Transmembrane helix</keyword>